<evidence type="ECO:0000313" key="4">
    <source>
        <dbReference type="EMBL" id="WOL18178.1"/>
    </source>
</evidence>
<dbReference type="Pfam" id="PF01535">
    <property type="entry name" value="PPR"/>
    <property type="match status" value="4"/>
</dbReference>
<dbReference type="PANTHER" id="PTHR47926">
    <property type="entry name" value="PENTATRICOPEPTIDE REPEAT-CONTAINING PROTEIN"/>
    <property type="match status" value="1"/>
</dbReference>
<sequence length="440" mass="48169">MAATLSFSPPNPPPPFPDHPKLIRPRHSRCRDDTLLRCLLAITRTPLPGKAALIAAMKASSLLPSARLGRAVHARILKAALGTDRFVASSVVGFYSSLSDSDSARQVFDEIPVKDAALHTALLVGYARNGEITKARILFDEMVEKDVVAWNAMVSCYSHCGLPEKALDLFREMQISSCRPNEVTLIAALSACSQLGCIDLGEWIHGYLTRHPEVKRTTTLNNSLVHLYAKCGRIDAALELFLDYKSKNLESWNTMLTGLAVNGCGTGALSLFGQMIKLGVRPDRISFVAILMACSHVGMIDNARRCFSCMKSVYGIEPKVEHYGCLVDVLSRGGRLEEAKLLLESMPFEPNASAWGALLGGCFAHGDYELGIVAAKRLLELEPWEESRYVALQNLYAVVGRTEDALMVRKMMRRLGIEQSSGTSMIEVEGAVHEFLAGDV</sequence>
<dbReference type="InterPro" id="IPR011990">
    <property type="entry name" value="TPR-like_helical_dom_sf"/>
</dbReference>
<dbReference type="AlphaFoldDB" id="A0AAQ3QQY4"/>
<dbReference type="FunFam" id="1.25.40.10:FF:000348">
    <property type="entry name" value="Pentatricopeptide repeat-containing protein chloroplastic"/>
    <property type="match status" value="1"/>
</dbReference>
<feature type="repeat" description="PPR" evidence="2">
    <location>
        <begin position="115"/>
        <end position="145"/>
    </location>
</feature>
<dbReference type="Pfam" id="PF13041">
    <property type="entry name" value="PPR_2"/>
    <property type="match status" value="1"/>
</dbReference>
<dbReference type="Proteomes" id="UP001327560">
    <property type="component" value="Chromosome 8"/>
</dbReference>
<dbReference type="PROSITE" id="PS51375">
    <property type="entry name" value="PPR"/>
    <property type="match status" value="3"/>
</dbReference>
<dbReference type="EMBL" id="CP136897">
    <property type="protein sequence ID" value="WOL18178.1"/>
    <property type="molecule type" value="Genomic_DNA"/>
</dbReference>
<feature type="repeat" description="PPR" evidence="2">
    <location>
        <begin position="146"/>
        <end position="180"/>
    </location>
</feature>
<proteinExistence type="predicted"/>
<dbReference type="SUPFAM" id="SSF48452">
    <property type="entry name" value="TPR-like"/>
    <property type="match status" value="1"/>
</dbReference>
<dbReference type="Gene3D" id="1.25.40.10">
    <property type="entry name" value="Tetratricopeptide repeat domain"/>
    <property type="match status" value="2"/>
</dbReference>
<feature type="repeat" description="PPR" evidence="2">
    <location>
        <begin position="248"/>
        <end position="282"/>
    </location>
</feature>
<gene>
    <name evidence="4" type="ORF">Cni_G26971</name>
</gene>
<evidence type="ECO:0000256" key="1">
    <source>
        <dbReference type="ARBA" id="ARBA00022737"/>
    </source>
</evidence>
<evidence type="ECO:0000313" key="5">
    <source>
        <dbReference type="Proteomes" id="UP001327560"/>
    </source>
</evidence>
<keyword evidence="5" id="KW-1185">Reference proteome</keyword>
<dbReference type="FunFam" id="1.25.40.10:FF:000184">
    <property type="entry name" value="Pentatricopeptide repeat-containing protein, chloroplastic"/>
    <property type="match status" value="1"/>
</dbReference>
<dbReference type="InterPro" id="IPR046960">
    <property type="entry name" value="PPR_At4g14850-like_plant"/>
</dbReference>
<evidence type="ECO:0000256" key="2">
    <source>
        <dbReference type="PROSITE-ProRule" id="PRU00708"/>
    </source>
</evidence>
<dbReference type="InterPro" id="IPR046848">
    <property type="entry name" value="E_motif"/>
</dbReference>
<dbReference type="NCBIfam" id="TIGR00756">
    <property type="entry name" value="PPR"/>
    <property type="match status" value="3"/>
</dbReference>
<accession>A0AAQ3QQY4</accession>
<dbReference type="Pfam" id="PF20431">
    <property type="entry name" value="E_motif"/>
    <property type="match status" value="1"/>
</dbReference>
<name>A0AAQ3QQY4_9LILI</name>
<keyword evidence="1" id="KW-0677">Repeat</keyword>
<dbReference type="GO" id="GO:0009451">
    <property type="term" value="P:RNA modification"/>
    <property type="evidence" value="ECO:0007669"/>
    <property type="project" value="InterPro"/>
</dbReference>
<evidence type="ECO:0000256" key="3">
    <source>
        <dbReference type="SAM" id="MobiDB-lite"/>
    </source>
</evidence>
<dbReference type="InterPro" id="IPR002885">
    <property type="entry name" value="PPR_rpt"/>
</dbReference>
<feature type="region of interest" description="Disordered" evidence="3">
    <location>
        <begin position="1"/>
        <end position="24"/>
    </location>
</feature>
<organism evidence="4 5">
    <name type="scientific">Canna indica</name>
    <name type="common">Indian-shot</name>
    <dbReference type="NCBI Taxonomy" id="4628"/>
    <lineage>
        <taxon>Eukaryota</taxon>
        <taxon>Viridiplantae</taxon>
        <taxon>Streptophyta</taxon>
        <taxon>Embryophyta</taxon>
        <taxon>Tracheophyta</taxon>
        <taxon>Spermatophyta</taxon>
        <taxon>Magnoliopsida</taxon>
        <taxon>Liliopsida</taxon>
        <taxon>Zingiberales</taxon>
        <taxon>Cannaceae</taxon>
        <taxon>Canna</taxon>
    </lineage>
</organism>
<protein>
    <submittedName>
        <fullName evidence="4">Uncharacterized protein</fullName>
    </submittedName>
</protein>
<reference evidence="4 5" key="1">
    <citation type="submission" date="2023-10" db="EMBL/GenBank/DDBJ databases">
        <title>Chromosome-scale genome assembly provides insights into flower coloration mechanisms of Canna indica.</title>
        <authorList>
            <person name="Li C."/>
        </authorList>
    </citation>
    <scope>NUCLEOTIDE SEQUENCE [LARGE SCALE GENOMIC DNA]</scope>
    <source>
        <tissue evidence="4">Flower</tissue>
    </source>
</reference>
<dbReference type="GO" id="GO:0003723">
    <property type="term" value="F:RNA binding"/>
    <property type="evidence" value="ECO:0007669"/>
    <property type="project" value="InterPro"/>
</dbReference>